<proteinExistence type="predicted"/>
<feature type="compositionally biased region" description="Polar residues" evidence="1">
    <location>
        <begin position="1"/>
        <end position="10"/>
    </location>
</feature>
<sequence length="63" mass="7196">MFISSSNSPPNAGLENEKLPTQKAPWDMIRFSQVNTRSCHDLKRVHAFIKILLAYLHAEGKEE</sequence>
<organism evidence="2 3">
    <name type="scientific">Nesidiocoris tenuis</name>
    <dbReference type="NCBI Taxonomy" id="355587"/>
    <lineage>
        <taxon>Eukaryota</taxon>
        <taxon>Metazoa</taxon>
        <taxon>Ecdysozoa</taxon>
        <taxon>Arthropoda</taxon>
        <taxon>Hexapoda</taxon>
        <taxon>Insecta</taxon>
        <taxon>Pterygota</taxon>
        <taxon>Neoptera</taxon>
        <taxon>Paraneoptera</taxon>
        <taxon>Hemiptera</taxon>
        <taxon>Heteroptera</taxon>
        <taxon>Panheteroptera</taxon>
        <taxon>Cimicomorpha</taxon>
        <taxon>Miridae</taxon>
        <taxon>Dicyphina</taxon>
        <taxon>Nesidiocoris</taxon>
    </lineage>
</organism>
<dbReference type="Proteomes" id="UP000479000">
    <property type="component" value="Unassembled WGS sequence"/>
</dbReference>
<evidence type="ECO:0000313" key="2">
    <source>
        <dbReference type="EMBL" id="CAB0015296.1"/>
    </source>
</evidence>
<dbReference type="EMBL" id="CADCXU010028869">
    <property type="protein sequence ID" value="CAB0015296.1"/>
    <property type="molecule type" value="Genomic_DNA"/>
</dbReference>
<feature type="region of interest" description="Disordered" evidence="1">
    <location>
        <begin position="1"/>
        <end position="20"/>
    </location>
</feature>
<accession>A0A6H5HLR7</accession>
<reference evidence="2 3" key="1">
    <citation type="submission" date="2020-02" db="EMBL/GenBank/DDBJ databases">
        <authorList>
            <person name="Ferguson B K."/>
        </authorList>
    </citation>
    <scope>NUCLEOTIDE SEQUENCE [LARGE SCALE GENOMIC DNA]</scope>
</reference>
<keyword evidence="3" id="KW-1185">Reference proteome</keyword>
<protein>
    <submittedName>
        <fullName evidence="2">Uncharacterized protein</fullName>
    </submittedName>
</protein>
<evidence type="ECO:0000256" key="1">
    <source>
        <dbReference type="SAM" id="MobiDB-lite"/>
    </source>
</evidence>
<name>A0A6H5HLR7_9HEMI</name>
<evidence type="ECO:0000313" key="3">
    <source>
        <dbReference type="Proteomes" id="UP000479000"/>
    </source>
</evidence>
<gene>
    <name evidence="2" type="ORF">NTEN_LOCUS19636</name>
</gene>
<dbReference type="AlphaFoldDB" id="A0A6H5HLR7"/>